<dbReference type="SMART" id="SM00347">
    <property type="entry name" value="HTH_MARR"/>
    <property type="match status" value="1"/>
</dbReference>
<evidence type="ECO:0000256" key="2">
    <source>
        <dbReference type="SAM" id="MobiDB-lite"/>
    </source>
</evidence>
<evidence type="ECO:0000259" key="3">
    <source>
        <dbReference type="PROSITE" id="PS50995"/>
    </source>
</evidence>
<dbReference type="InterPro" id="IPR039422">
    <property type="entry name" value="MarR/SlyA-like"/>
</dbReference>
<dbReference type="InterPro" id="IPR036390">
    <property type="entry name" value="WH_DNA-bd_sf"/>
</dbReference>
<keyword evidence="5" id="KW-1185">Reference proteome</keyword>
<dbReference type="EMBL" id="VFNV01000001">
    <property type="protein sequence ID" value="TQK77319.1"/>
    <property type="molecule type" value="Genomic_DNA"/>
</dbReference>
<dbReference type="PANTHER" id="PTHR33164:SF43">
    <property type="entry name" value="HTH-TYPE TRANSCRIPTIONAL REPRESSOR YETL"/>
    <property type="match status" value="1"/>
</dbReference>
<feature type="compositionally biased region" description="Polar residues" evidence="2">
    <location>
        <begin position="11"/>
        <end position="27"/>
    </location>
</feature>
<feature type="coiled-coil region" evidence="1">
    <location>
        <begin position="40"/>
        <end position="70"/>
    </location>
</feature>
<dbReference type="Gene3D" id="1.10.10.10">
    <property type="entry name" value="Winged helix-like DNA-binding domain superfamily/Winged helix DNA-binding domain"/>
    <property type="match status" value="1"/>
</dbReference>
<dbReference type="AlphaFoldDB" id="A0A542SRT3"/>
<dbReference type="InterPro" id="IPR036388">
    <property type="entry name" value="WH-like_DNA-bd_sf"/>
</dbReference>
<proteinExistence type="predicted"/>
<feature type="region of interest" description="Disordered" evidence="2">
    <location>
        <begin position="1"/>
        <end position="32"/>
    </location>
</feature>
<dbReference type="InterPro" id="IPR000835">
    <property type="entry name" value="HTH_MarR-typ"/>
</dbReference>
<accession>A0A542SRT3</accession>
<dbReference type="OrthoDB" id="162531at2"/>
<dbReference type="PANTHER" id="PTHR33164">
    <property type="entry name" value="TRANSCRIPTIONAL REGULATOR, MARR FAMILY"/>
    <property type="match status" value="1"/>
</dbReference>
<organism evidence="4 5">
    <name type="scientific">Rarobacter incanus</name>
    <dbReference type="NCBI Taxonomy" id="153494"/>
    <lineage>
        <taxon>Bacteria</taxon>
        <taxon>Bacillati</taxon>
        <taxon>Actinomycetota</taxon>
        <taxon>Actinomycetes</taxon>
        <taxon>Micrococcales</taxon>
        <taxon>Rarobacteraceae</taxon>
        <taxon>Rarobacter</taxon>
    </lineage>
</organism>
<dbReference type="GO" id="GO:0003700">
    <property type="term" value="F:DNA-binding transcription factor activity"/>
    <property type="evidence" value="ECO:0007669"/>
    <property type="project" value="InterPro"/>
</dbReference>
<comment type="caution">
    <text evidence="4">The sequence shown here is derived from an EMBL/GenBank/DDBJ whole genome shotgun (WGS) entry which is preliminary data.</text>
</comment>
<dbReference type="GO" id="GO:0006950">
    <property type="term" value="P:response to stress"/>
    <property type="evidence" value="ECO:0007669"/>
    <property type="project" value="TreeGrafter"/>
</dbReference>
<feature type="compositionally biased region" description="Acidic residues" evidence="2">
    <location>
        <begin position="1"/>
        <end position="10"/>
    </location>
</feature>
<sequence length="188" mass="21000">MRGSSQEDEASQSLYSVESSDPQSQLVDRSKLSDDDVAQINQLMAAMAQLRRAEDALSEASTRYMKLNKTDMRALHYLIVCLHRDQIAMPADLAIHLGITTASTTKLLDRLAKGGHITREPHPSDRRALSVRITPGTYRSAMDTVGRQQAKRFSAAAQRTREERAVIISFLEDTARELSDTTQVWPTL</sequence>
<dbReference type="SUPFAM" id="SSF46785">
    <property type="entry name" value="Winged helix' DNA-binding domain"/>
    <property type="match status" value="1"/>
</dbReference>
<dbReference type="RefSeq" id="WP_142113211.1">
    <property type="nucleotide sequence ID" value="NZ_BAAATB010000006.1"/>
</dbReference>
<feature type="domain" description="HTH marR-type" evidence="3">
    <location>
        <begin position="40"/>
        <end position="176"/>
    </location>
</feature>
<evidence type="ECO:0000313" key="4">
    <source>
        <dbReference type="EMBL" id="TQK77319.1"/>
    </source>
</evidence>
<gene>
    <name evidence="4" type="ORF">FB389_2044</name>
</gene>
<reference evidence="4 5" key="1">
    <citation type="submission" date="2019-06" db="EMBL/GenBank/DDBJ databases">
        <title>Sequencing the genomes of 1000 actinobacteria strains.</title>
        <authorList>
            <person name="Klenk H.-P."/>
        </authorList>
    </citation>
    <scope>NUCLEOTIDE SEQUENCE [LARGE SCALE GENOMIC DNA]</scope>
    <source>
        <strain evidence="4 5">DSM 10596</strain>
    </source>
</reference>
<dbReference type="PROSITE" id="PS50995">
    <property type="entry name" value="HTH_MARR_2"/>
    <property type="match status" value="1"/>
</dbReference>
<protein>
    <submittedName>
        <fullName evidence="4">MarR family protein</fullName>
    </submittedName>
</protein>
<keyword evidence="1" id="KW-0175">Coiled coil</keyword>
<dbReference type="Proteomes" id="UP000316181">
    <property type="component" value="Unassembled WGS sequence"/>
</dbReference>
<evidence type="ECO:0000313" key="5">
    <source>
        <dbReference type="Proteomes" id="UP000316181"/>
    </source>
</evidence>
<evidence type="ECO:0000256" key="1">
    <source>
        <dbReference type="SAM" id="Coils"/>
    </source>
</evidence>
<name>A0A542SRT3_9MICO</name>
<dbReference type="Pfam" id="PF01047">
    <property type="entry name" value="MarR"/>
    <property type="match status" value="1"/>
</dbReference>